<dbReference type="GO" id="GO:0008237">
    <property type="term" value="F:metallopeptidase activity"/>
    <property type="evidence" value="ECO:0007669"/>
    <property type="project" value="UniProtKB-KW"/>
</dbReference>
<evidence type="ECO:0000256" key="2">
    <source>
        <dbReference type="ARBA" id="ARBA00022670"/>
    </source>
</evidence>
<dbReference type="InterPro" id="IPR037518">
    <property type="entry name" value="MPN"/>
</dbReference>
<dbReference type="PANTHER" id="PTHR30471:SF3">
    <property type="entry name" value="UPF0758 PROTEIN YEES-RELATED"/>
    <property type="match status" value="1"/>
</dbReference>
<evidence type="ECO:0000256" key="5">
    <source>
        <dbReference type="ARBA" id="ARBA00022833"/>
    </source>
</evidence>
<keyword evidence="4" id="KW-0378">Hydrolase</keyword>
<reference evidence="8 9" key="1">
    <citation type="submission" date="2020-02" db="EMBL/GenBank/DDBJ databases">
        <title>Complete genome sequences of six Lactobacillus iners strains isolated from the human vagina.</title>
        <authorList>
            <person name="France M.T."/>
            <person name="Rutt L."/>
            <person name="Narina S."/>
            <person name="Arbaugh S."/>
            <person name="Humphrys M.S."/>
            <person name="Ma B."/>
            <person name="Hayward M.R."/>
            <person name="Relman D."/>
            <person name="Kwon D.S."/>
            <person name="Ravel J."/>
        </authorList>
    </citation>
    <scope>NUCLEOTIDE SEQUENCE [LARGE SCALE GENOMIC DNA]</scope>
    <source>
        <strain evidence="8 9">C0210C1</strain>
    </source>
</reference>
<dbReference type="Gene3D" id="3.40.140.10">
    <property type="entry name" value="Cytidine Deaminase, domain 2"/>
    <property type="match status" value="1"/>
</dbReference>
<evidence type="ECO:0000313" key="8">
    <source>
        <dbReference type="EMBL" id="QIH23974.1"/>
    </source>
</evidence>
<dbReference type="CDD" id="cd08071">
    <property type="entry name" value="MPN_DUF2466"/>
    <property type="match status" value="1"/>
</dbReference>
<dbReference type="Pfam" id="PF04002">
    <property type="entry name" value="RadC"/>
    <property type="match status" value="1"/>
</dbReference>
<dbReference type="Proteomes" id="UP000501676">
    <property type="component" value="Chromosome"/>
</dbReference>
<dbReference type="RefSeq" id="WP_009310377.1">
    <property type="nucleotide sequence ID" value="NZ_CABKQA010000001.1"/>
</dbReference>
<protein>
    <submittedName>
        <fullName evidence="8">JAB domain-containing protein</fullName>
    </submittedName>
</protein>
<proteinExistence type="inferred from homology"/>
<dbReference type="InterPro" id="IPR025657">
    <property type="entry name" value="RadC_JAB"/>
</dbReference>
<feature type="domain" description="MPN" evidence="7">
    <location>
        <begin position="83"/>
        <end position="205"/>
    </location>
</feature>
<keyword evidence="2" id="KW-0645">Protease</keyword>
<sequence length="205" mass="23665">MENTNQYLLSNDEEIINTFIKGLQEINITTFEQLRVECKARNITTFTDFFEYTRSHEAPEMLSLGAELLLNRVKAIKREKMESFCSSSQIGYYLSNVLSGCYQEHLMAVYVDVKNKIIAEKVIFKGTLNQAIIHPRDIFRWAIIYNAAGFFLAHNHPSEDLTPSEQDIQVTKKISSVSECMGIRFLDHFIVNTGNYLSFKEMELL</sequence>
<keyword evidence="5" id="KW-0862">Zinc</keyword>
<dbReference type="PANTHER" id="PTHR30471">
    <property type="entry name" value="DNA REPAIR PROTEIN RADC"/>
    <property type="match status" value="1"/>
</dbReference>
<dbReference type="InterPro" id="IPR001405">
    <property type="entry name" value="UPF0758"/>
</dbReference>
<evidence type="ECO:0000313" key="9">
    <source>
        <dbReference type="Proteomes" id="UP000501676"/>
    </source>
</evidence>
<evidence type="ECO:0000256" key="6">
    <source>
        <dbReference type="ARBA" id="ARBA00023049"/>
    </source>
</evidence>
<dbReference type="AlphaFoldDB" id="A0A6G7B9Y4"/>
<accession>A0A6G7B9Y4</accession>
<name>A0A6G7B9Y4_9LACO</name>
<comment type="similarity">
    <text evidence="1">Belongs to the UPF0758 family.</text>
</comment>
<evidence type="ECO:0000256" key="4">
    <source>
        <dbReference type="ARBA" id="ARBA00022801"/>
    </source>
</evidence>
<dbReference type="GO" id="GO:0046872">
    <property type="term" value="F:metal ion binding"/>
    <property type="evidence" value="ECO:0007669"/>
    <property type="project" value="UniProtKB-KW"/>
</dbReference>
<dbReference type="GO" id="GO:0006508">
    <property type="term" value="P:proteolysis"/>
    <property type="evidence" value="ECO:0007669"/>
    <property type="project" value="UniProtKB-KW"/>
</dbReference>
<evidence type="ECO:0000256" key="1">
    <source>
        <dbReference type="ARBA" id="ARBA00010243"/>
    </source>
</evidence>
<organism evidence="8 9">
    <name type="scientific">Lactobacillus iners</name>
    <dbReference type="NCBI Taxonomy" id="147802"/>
    <lineage>
        <taxon>Bacteria</taxon>
        <taxon>Bacillati</taxon>
        <taxon>Bacillota</taxon>
        <taxon>Bacilli</taxon>
        <taxon>Lactobacillales</taxon>
        <taxon>Lactobacillaceae</taxon>
        <taxon>Lactobacillus</taxon>
    </lineage>
</organism>
<dbReference type="PROSITE" id="PS50249">
    <property type="entry name" value="MPN"/>
    <property type="match status" value="1"/>
</dbReference>
<keyword evidence="3" id="KW-0479">Metal-binding</keyword>
<evidence type="ECO:0000256" key="3">
    <source>
        <dbReference type="ARBA" id="ARBA00022723"/>
    </source>
</evidence>
<gene>
    <name evidence="8" type="ORF">G6Z83_04575</name>
</gene>
<evidence type="ECO:0000259" key="7">
    <source>
        <dbReference type="PROSITE" id="PS50249"/>
    </source>
</evidence>
<keyword evidence="6" id="KW-0482">Metalloprotease</keyword>
<dbReference type="EMBL" id="CP049228">
    <property type="protein sequence ID" value="QIH23974.1"/>
    <property type="molecule type" value="Genomic_DNA"/>
</dbReference>